<protein>
    <submittedName>
        <fullName evidence="1">Uncharacterized protein</fullName>
    </submittedName>
</protein>
<comment type="caution">
    <text evidence="1">The sequence shown here is derived from an EMBL/GenBank/DDBJ whole genome shotgun (WGS) entry which is preliminary data.</text>
</comment>
<dbReference type="AlphaFoldDB" id="A0A094J3A9"/>
<organism evidence="1">
    <name type="scientific">Anoxybacillus flavithermus</name>
    <dbReference type="NCBI Taxonomy" id="33934"/>
    <lineage>
        <taxon>Bacteria</taxon>
        <taxon>Bacillati</taxon>
        <taxon>Bacillota</taxon>
        <taxon>Bacilli</taxon>
        <taxon>Bacillales</taxon>
        <taxon>Anoxybacillaceae</taxon>
        <taxon>Anoxybacillus</taxon>
    </lineage>
</organism>
<accession>A0A094J3A9</accession>
<gene>
    <name evidence="1" type="ORF">JS44_02120</name>
</gene>
<dbReference type="EMBL" id="JPZO01000010">
    <property type="protein sequence ID" value="KFZ32559.1"/>
    <property type="molecule type" value="Genomic_DNA"/>
</dbReference>
<sequence>MNLFVCMMNVGDYVIVPDDNKRDVYFGEITSSYMYDPQVDKPNDGFYPHQRKVSGFSIKSRFYGANCRTNLEDPYDIREQLLILQSIVPLLKV</sequence>
<name>A0A094J3A9_9BACL</name>
<proteinExistence type="predicted"/>
<reference evidence="1" key="1">
    <citation type="submission" date="2014-08" db="EMBL/GenBank/DDBJ databases">
        <title>Fullgenome sequencing of Anoxybacillus sp.25 isolate from Garga hot-spring Russia.</title>
        <authorList>
            <person name="Rozanov A.S."/>
            <person name="Kotenko A.V."/>
            <person name="Malup T.K."/>
            <person name="Peltek S.E."/>
        </authorList>
    </citation>
    <scope>NUCLEOTIDE SEQUENCE [LARGE SCALE GENOMIC DNA]</scope>
    <source>
        <strain evidence="1">25</strain>
    </source>
</reference>
<evidence type="ECO:0000313" key="1">
    <source>
        <dbReference type="EMBL" id="KFZ32559.1"/>
    </source>
</evidence>